<dbReference type="InterPro" id="IPR024975">
    <property type="entry name" value="NOV_C"/>
</dbReference>
<comment type="caution">
    <text evidence="2">The sequence shown here is derived from an EMBL/GenBank/DDBJ whole genome shotgun (WGS) entry which is preliminary data.</text>
</comment>
<dbReference type="Proteomes" id="UP000018731">
    <property type="component" value="Unassembled WGS sequence"/>
</dbReference>
<dbReference type="RefSeq" id="WP_023926925.1">
    <property type="nucleotide sequence ID" value="NZ_KI669454.1"/>
</dbReference>
<evidence type="ECO:0000259" key="1">
    <source>
        <dbReference type="Pfam" id="PF13020"/>
    </source>
</evidence>
<protein>
    <recommendedName>
        <fullName evidence="1">Protein NO VEIN C-terminal domain-containing protein</fullName>
    </recommendedName>
</protein>
<feature type="domain" description="Protein NO VEIN C-terminal" evidence="1">
    <location>
        <begin position="137"/>
        <end position="224"/>
    </location>
</feature>
<accession>V8CBY3</accession>
<dbReference type="eggNOG" id="ENOG502Z9UM">
    <property type="taxonomic scope" value="Bacteria"/>
</dbReference>
<dbReference type="Pfam" id="PF13020">
    <property type="entry name" value="NOV_C"/>
    <property type="match status" value="1"/>
</dbReference>
<reference evidence="2 3" key="1">
    <citation type="journal article" date="2014" name="Genome Announc.">
        <title>Draft genome sequences of six enterohepatic helicobacter species isolated from humans and one from rhesus macaques.</title>
        <authorList>
            <person name="Shen Z."/>
            <person name="Sheh A."/>
            <person name="Young S.K."/>
            <person name="Abouelliel A."/>
            <person name="Ward D.V."/>
            <person name="Earl A.M."/>
            <person name="Fox J.G."/>
        </authorList>
    </citation>
    <scope>NUCLEOTIDE SEQUENCE [LARGE SCALE GENOMIC DNA]</scope>
    <source>
        <strain evidence="2 3">MIT 99-5501</strain>
    </source>
</reference>
<dbReference type="HOGENOM" id="CLU_1106632_0_0_7"/>
<organism evidence="2 3">
    <name type="scientific">Helicobacter macacae MIT 99-5501</name>
    <dbReference type="NCBI Taxonomy" id="1357400"/>
    <lineage>
        <taxon>Bacteria</taxon>
        <taxon>Pseudomonadati</taxon>
        <taxon>Campylobacterota</taxon>
        <taxon>Epsilonproteobacteria</taxon>
        <taxon>Campylobacterales</taxon>
        <taxon>Helicobacteraceae</taxon>
        <taxon>Helicobacter</taxon>
    </lineage>
</organism>
<dbReference type="EMBL" id="AZJI01000001">
    <property type="protein sequence ID" value="ETD24923.1"/>
    <property type="molecule type" value="Genomic_DNA"/>
</dbReference>
<proteinExistence type="predicted"/>
<dbReference type="AlphaFoldDB" id="V8CBY3"/>
<evidence type="ECO:0000313" key="3">
    <source>
        <dbReference type="Proteomes" id="UP000018731"/>
    </source>
</evidence>
<dbReference type="PATRIC" id="fig|1357400.3.peg.362"/>
<sequence>MSQKHENYELLNLLGYGLAKFDNDFIKEFGYKTKTDFFNFFVDKSIVKTASVVKNRMDLFDYFFPDNPRKGWWQKGNAYIHRKHLIDSLFGDENVAEFANIVKLMLEKEYKIELAHKVSPLLESKFKKMQSTGLEAELYFLHNYNEIEILQNGKITDARLYGDGYDFFVETTQNEFLCEIKGIRESSGTLRLTQNEFEKAREFSETYLLVAVMDLQNSPKFKSILNPLESLRFTEKILYQKEIKEYHLVENLAV</sequence>
<evidence type="ECO:0000313" key="2">
    <source>
        <dbReference type="EMBL" id="ETD24923.1"/>
    </source>
</evidence>
<name>V8CBY3_9HELI</name>
<gene>
    <name evidence="2" type="ORF">HMPREF2086_00257</name>
</gene>
<dbReference type="OrthoDB" id="7059877at2"/>
<keyword evidence="3" id="KW-1185">Reference proteome</keyword>